<comment type="pathway">
    <text evidence="1">Amino-acid biosynthesis; L-methionine biosynthesis via salvage pathway; S-methyl-5-thio-alpha-D-ribose 1-phosphate from S-methyl-5'-thioadenosine (hydrolase route): step 1/2.</text>
</comment>
<dbReference type="GO" id="GO:0008782">
    <property type="term" value="F:adenosylhomocysteine nucleosidase activity"/>
    <property type="evidence" value="ECO:0007669"/>
    <property type="project" value="UniProtKB-EC"/>
</dbReference>
<evidence type="ECO:0000256" key="5">
    <source>
        <dbReference type="ARBA" id="ARBA00023167"/>
    </source>
</evidence>
<keyword evidence="7" id="KW-0326">Glycosidase</keyword>
<dbReference type="Gene3D" id="3.40.50.1580">
    <property type="entry name" value="Nucleoside phosphorylase domain"/>
    <property type="match status" value="1"/>
</dbReference>
<comment type="caution">
    <text evidence="7">The sequence shown here is derived from an EMBL/GenBank/DDBJ whole genome shotgun (WGS) entry which is preliminary data.</text>
</comment>
<keyword evidence="8" id="KW-1185">Reference proteome</keyword>
<evidence type="ECO:0000256" key="2">
    <source>
        <dbReference type="ARBA" id="ARBA00011974"/>
    </source>
</evidence>
<dbReference type="InterPro" id="IPR000845">
    <property type="entry name" value="Nucleoside_phosphorylase_d"/>
</dbReference>
<evidence type="ECO:0000259" key="6">
    <source>
        <dbReference type="Pfam" id="PF01048"/>
    </source>
</evidence>
<keyword evidence="5" id="KW-0486">Methionine biosynthesis</keyword>
<dbReference type="PANTHER" id="PTHR46832">
    <property type="entry name" value="5'-METHYLTHIOADENOSINE/S-ADENOSYLHOMOCYSTEINE NUCLEOSIDASE"/>
    <property type="match status" value="1"/>
</dbReference>
<dbReference type="InterPro" id="IPR010049">
    <property type="entry name" value="MTA_SAH_Nsdase"/>
</dbReference>
<keyword evidence="4 7" id="KW-0378">Hydrolase</keyword>
<dbReference type="CDD" id="cd09008">
    <property type="entry name" value="MTAN"/>
    <property type="match status" value="1"/>
</dbReference>
<feature type="domain" description="Nucleoside phosphorylase" evidence="6">
    <location>
        <begin position="18"/>
        <end position="249"/>
    </location>
</feature>
<name>A0ABT0CEB2_THEVL</name>
<dbReference type="Pfam" id="PF01048">
    <property type="entry name" value="PNP_UDP_1"/>
    <property type="match status" value="1"/>
</dbReference>
<dbReference type="PANTHER" id="PTHR46832:SF1">
    <property type="entry name" value="5'-METHYLTHIOADENOSINE_S-ADENOSYLHOMOCYSTEINE NUCLEOSIDASE"/>
    <property type="match status" value="1"/>
</dbReference>
<dbReference type="SUPFAM" id="SSF53167">
    <property type="entry name" value="Purine and uridine phosphorylases"/>
    <property type="match status" value="1"/>
</dbReference>
<gene>
    <name evidence="7" type="ORF">JX360_14305</name>
</gene>
<evidence type="ECO:0000313" key="8">
    <source>
        <dbReference type="Proteomes" id="UP000830835"/>
    </source>
</evidence>
<dbReference type="NCBIfam" id="TIGR01704">
    <property type="entry name" value="MTA_SAH-Nsdase"/>
    <property type="match status" value="1"/>
</dbReference>
<dbReference type="EC" id="3.2.2.9" evidence="2"/>
<dbReference type="InterPro" id="IPR035994">
    <property type="entry name" value="Nucleoside_phosphorylase_sf"/>
</dbReference>
<protein>
    <recommendedName>
        <fullName evidence="2">adenosylhomocysteine nucleosidase</fullName>
        <ecNumber evidence="2">3.2.2.9</ecNumber>
    </recommendedName>
</protein>
<organism evidence="7 8">
    <name type="scientific">Thermostichus vulcanus str. 'Rupite'</name>
    <dbReference type="NCBI Taxonomy" id="2813851"/>
    <lineage>
        <taxon>Bacteria</taxon>
        <taxon>Bacillati</taxon>
        <taxon>Cyanobacteriota</taxon>
        <taxon>Cyanophyceae</taxon>
        <taxon>Thermostichales</taxon>
        <taxon>Thermostichaceae</taxon>
        <taxon>Thermostichus</taxon>
    </lineage>
</organism>
<dbReference type="NCBIfam" id="NF004079">
    <property type="entry name" value="PRK05584.1"/>
    <property type="match status" value="1"/>
</dbReference>
<accession>A0ABT0CEB2</accession>
<sequence>MSSQPLDPPEKSAASPAIGILGALPEEVAMLTEAMETFSTHTHLGRQFHQGSLAGQPVVVVQGGVGKVRAATTAALLVAHFPLRGIIFTGVAGALADHLQMGDVVLAHAAIEHDFGTGREEGFVLGIDFIPELRHPLAEADSALYDLILAHPGRIPLHPLQGRDPIIHQGLVATGDVFVAHAGLRQEIQKRTGALVVEMEGAAVVRVAQEAGIPCLLVRSVSDAGDDTDFLSFFQTAALNSAAVVHTVLQNLP</sequence>
<evidence type="ECO:0000256" key="4">
    <source>
        <dbReference type="ARBA" id="ARBA00022801"/>
    </source>
</evidence>
<dbReference type="RefSeq" id="WP_244352233.1">
    <property type="nucleotide sequence ID" value="NZ_JAFIRA010000045.1"/>
</dbReference>
<evidence type="ECO:0000256" key="1">
    <source>
        <dbReference type="ARBA" id="ARBA00004945"/>
    </source>
</evidence>
<evidence type="ECO:0000256" key="3">
    <source>
        <dbReference type="ARBA" id="ARBA00022605"/>
    </source>
</evidence>
<evidence type="ECO:0000313" key="7">
    <source>
        <dbReference type="EMBL" id="MCJ2544062.1"/>
    </source>
</evidence>
<reference evidence="7" key="1">
    <citation type="submission" date="2021-02" db="EMBL/GenBank/DDBJ databases">
        <title>The CRISPR/cas machinery reduction and long-range gene transfer in the hot spring cyanobacterium Synechococcus.</title>
        <authorList>
            <person name="Dvorak P."/>
            <person name="Jahodarova E."/>
            <person name="Hasler P."/>
            <person name="Poulickova A."/>
        </authorList>
    </citation>
    <scope>NUCLEOTIDE SEQUENCE</scope>
    <source>
        <strain evidence="7">Rupite</strain>
    </source>
</reference>
<keyword evidence="3" id="KW-0028">Amino-acid biosynthesis</keyword>
<dbReference type="Proteomes" id="UP000830835">
    <property type="component" value="Unassembled WGS sequence"/>
</dbReference>
<proteinExistence type="predicted"/>
<dbReference type="EMBL" id="JAFIRA010000045">
    <property type="protein sequence ID" value="MCJ2544062.1"/>
    <property type="molecule type" value="Genomic_DNA"/>
</dbReference>